<evidence type="ECO:0000313" key="1">
    <source>
        <dbReference type="Proteomes" id="UP001732720"/>
    </source>
</evidence>
<dbReference type="InterPro" id="IPR017157">
    <property type="entry name" value="Arylacetamide_deacetylase"/>
</dbReference>
<gene>
    <name evidence="2" type="primary">Aadacl4</name>
</gene>
<dbReference type="InterPro" id="IPR029058">
    <property type="entry name" value="AB_hydrolase_fold"/>
</dbReference>
<keyword evidence="1" id="KW-1185">Reference proteome</keyword>
<dbReference type="InterPro" id="IPR050300">
    <property type="entry name" value="GDXG_lipolytic_enzyme"/>
</dbReference>
<dbReference type="Gene3D" id="3.40.50.1820">
    <property type="entry name" value="alpha/beta hydrolase"/>
    <property type="match status" value="1"/>
</dbReference>
<dbReference type="SUPFAM" id="SSF53474">
    <property type="entry name" value="alpha/beta-Hydrolases"/>
    <property type="match status" value="1"/>
</dbReference>
<organism evidence="2">
    <name type="scientific">Castor canadensis</name>
    <name type="common">American beaver</name>
    <dbReference type="NCBI Taxonomy" id="51338"/>
    <lineage>
        <taxon>Eukaryota</taxon>
        <taxon>Metazoa</taxon>
        <taxon>Chordata</taxon>
        <taxon>Craniata</taxon>
        <taxon>Vertebrata</taxon>
        <taxon>Euteleostomi</taxon>
        <taxon>Mammalia</taxon>
        <taxon>Eutheria</taxon>
        <taxon>Euarchontoglires</taxon>
        <taxon>Glires</taxon>
        <taxon>Rodentia</taxon>
        <taxon>Castorimorpha</taxon>
        <taxon>Castoridae</taxon>
        <taxon>Castor</taxon>
    </lineage>
</organism>
<proteinExistence type="predicted"/>
<sequence>MVIFWLVLLGGLPTFSLGLLVWVVGHHLLTAEIPSAFSHKVKFRFLHCMLLYVIALGNILEKLKIASMPGFVQFLHDLLPIKKDPKVLVTNLRFGTIPVRLFQPKAASPRLHRGIIFFHGGGAMFGSLDCYHSLCSFLARETDSVLLSVGYRKLPDYHFPVASYDCLNASIHFLKTLETYGVDPFRVVLCGESIGGGAVANVIQALVGRQDLPQIRAQVLIYPIVQVINFQLPSVRQNQNIPFLNRDFMMTCVCKYLSIDLSWKDAMLKGTCISEDAWEKYRKWLSSDNIPKRFRSKDHEPEFPGPFNEAAYLETKHTLDVGNSPLIADDEVIARLPEAFVVSCEGDTLRDDALLYKKRLEDHGIPVTWYHVEDGFHGCIIFFDKKLFSFPCSKNIMNAIVRYIKDI</sequence>
<dbReference type="CTD" id="343066"/>
<dbReference type="OrthoDB" id="408631at2759"/>
<dbReference type="Proteomes" id="UP001732720">
    <property type="component" value="Chromosome 7"/>
</dbReference>
<dbReference type="PANTHER" id="PTHR48081">
    <property type="entry name" value="AB HYDROLASE SUPERFAMILY PROTEIN C4A8.06C"/>
    <property type="match status" value="1"/>
</dbReference>
<dbReference type="RefSeq" id="XP_020015653.2">
    <property type="nucleotide sequence ID" value="XM_020160064.2"/>
</dbReference>
<name>A0A8B7U7E0_CASCN</name>
<dbReference type="KEGG" id="ccan:109683958"/>
<evidence type="ECO:0000313" key="2">
    <source>
        <dbReference type="RefSeq" id="XP_020015653.2"/>
    </source>
</evidence>
<reference evidence="2" key="1">
    <citation type="submission" date="2025-08" db="UniProtKB">
        <authorList>
            <consortium name="RefSeq"/>
        </authorList>
    </citation>
    <scope>IDENTIFICATION</scope>
</reference>
<protein>
    <submittedName>
        <fullName evidence="2">Arylacetamide deacetylase-like 4 isoform X1</fullName>
    </submittedName>
</protein>
<dbReference type="PANTHER" id="PTHR48081:SF32">
    <property type="entry name" value="ALPHA_BETA HYDROLASE FOLD-3 DOMAIN-CONTAINING PROTEIN"/>
    <property type="match status" value="1"/>
</dbReference>
<dbReference type="InterPro" id="IPR013094">
    <property type="entry name" value="AB_hydrolase_3"/>
</dbReference>
<accession>A0A8B7U7E0</accession>
<dbReference type="GO" id="GO:0016020">
    <property type="term" value="C:membrane"/>
    <property type="evidence" value="ECO:0007669"/>
    <property type="project" value="InterPro"/>
</dbReference>
<dbReference type="Pfam" id="PF07859">
    <property type="entry name" value="Abhydrolase_3"/>
    <property type="match status" value="2"/>
</dbReference>
<dbReference type="GO" id="GO:0052689">
    <property type="term" value="F:carboxylic ester hydrolase activity"/>
    <property type="evidence" value="ECO:0007669"/>
    <property type="project" value="InterPro"/>
</dbReference>
<dbReference type="PIRSF" id="PIRSF037251">
    <property type="entry name" value="Arylacetamide_deacetylase"/>
    <property type="match status" value="1"/>
</dbReference>